<evidence type="ECO:0000256" key="3">
    <source>
        <dbReference type="ARBA" id="ARBA00023136"/>
    </source>
</evidence>
<dbReference type="RefSeq" id="WP_264505532.1">
    <property type="nucleotide sequence ID" value="NZ_JAPDFL010000001.1"/>
</dbReference>
<dbReference type="Gene3D" id="2.40.128.130">
    <property type="entry name" value="Autotransporter beta-domain"/>
    <property type="match status" value="1"/>
</dbReference>
<evidence type="ECO:0000256" key="2">
    <source>
        <dbReference type="ARBA" id="ARBA00022729"/>
    </source>
</evidence>
<reference evidence="7 8" key="1">
    <citation type="submission" date="2022-10" db="EMBL/GenBank/DDBJ databases">
        <title>Pararhodobacter sp. nov., isolated from marine algae.</title>
        <authorList>
            <person name="Choi B.J."/>
            <person name="Kim J.M."/>
            <person name="Lee J.K."/>
            <person name="Choi D.G."/>
            <person name="Jeon C.O."/>
        </authorList>
    </citation>
    <scope>NUCLEOTIDE SEQUENCE [LARGE SCALE GENOMIC DNA]</scope>
    <source>
        <strain evidence="7 8">ZQ420</strain>
    </source>
</reference>
<feature type="chain" id="PRO_5046078686" evidence="5">
    <location>
        <begin position="20"/>
        <end position="219"/>
    </location>
</feature>
<keyword evidence="2 5" id="KW-0732">Signal</keyword>
<comment type="subcellular location">
    <subcellularLocation>
        <location evidence="1">Membrane</location>
    </subcellularLocation>
</comment>
<dbReference type="PANTHER" id="PTHR34001">
    <property type="entry name" value="BLL7405 PROTEIN"/>
    <property type="match status" value="1"/>
</dbReference>
<keyword evidence="8" id="KW-1185">Reference proteome</keyword>
<dbReference type="InterPro" id="IPR011250">
    <property type="entry name" value="OMP/PagP_B-barrel"/>
</dbReference>
<dbReference type="InterPro" id="IPR027385">
    <property type="entry name" value="Beta-barrel_OMP"/>
</dbReference>
<evidence type="ECO:0000259" key="6">
    <source>
        <dbReference type="Pfam" id="PF13505"/>
    </source>
</evidence>
<dbReference type="SUPFAM" id="SSF56925">
    <property type="entry name" value="OMPA-like"/>
    <property type="match status" value="1"/>
</dbReference>
<dbReference type="Proteomes" id="UP001208938">
    <property type="component" value="Unassembled WGS sequence"/>
</dbReference>
<evidence type="ECO:0000313" key="8">
    <source>
        <dbReference type="Proteomes" id="UP001208938"/>
    </source>
</evidence>
<evidence type="ECO:0000256" key="5">
    <source>
        <dbReference type="SAM" id="SignalP"/>
    </source>
</evidence>
<evidence type="ECO:0000256" key="4">
    <source>
        <dbReference type="ARBA" id="ARBA00038306"/>
    </source>
</evidence>
<dbReference type="InterPro" id="IPR051692">
    <property type="entry name" value="OMP-like"/>
</dbReference>
<dbReference type="Pfam" id="PF13505">
    <property type="entry name" value="OMP_b-brl"/>
    <property type="match status" value="1"/>
</dbReference>
<comment type="caution">
    <text evidence="7">The sequence shown here is derived from an EMBL/GenBank/DDBJ whole genome shotgun (WGS) entry which is preliminary data.</text>
</comment>
<evidence type="ECO:0000313" key="7">
    <source>
        <dbReference type="EMBL" id="MCW1932541.1"/>
    </source>
</evidence>
<dbReference type="PANTHER" id="PTHR34001:SF3">
    <property type="entry name" value="BLL7405 PROTEIN"/>
    <property type="match status" value="1"/>
</dbReference>
<comment type="similarity">
    <text evidence="4">Belongs to the Omp25/RopB family.</text>
</comment>
<feature type="signal peptide" evidence="5">
    <location>
        <begin position="1"/>
        <end position="19"/>
    </location>
</feature>
<accession>A0ABT3GYD9</accession>
<organism evidence="7 8">
    <name type="scientific">Pararhodobacter zhoushanensis</name>
    <dbReference type="NCBI Taxonomy" id="2479545"/>
    <lineage>
        <taxon>Bacteria</taxon>
        <taxon>Pseudomonadati</taxon>
        <taxon>Pseudomonadota</taxon>
        <taxon>Alphaproteobacteria</taxon>
        <taxon>Rhodobacterales</taxon>
        <taxon>Paracoccaceae</taxon>
        <taxon>Pararhodobacter</taxon>
    </lineage>
</organism>
<dbReference type="EMBL" id="JAPDFL010000001">
    <property type="protein sequence ID" value="MCW1932541.1"/>
    <property type="molecule type" value="Genomic_DNA"/>
</dbReference>
<feature type="domain" description="Outer membrane protein beta-barrel" evidence="6">
    <location>
        <begin position="32"/>
        <end position="215"/>
    </location>
</feature>
<proteinExistence type="inferred from homology"/>
<sequence length="219" mass="22730">MKTFVIAALTSAIGTAALASGPVAPVYEPPVTIAPVASYDWSGAYAGLGVTYGRGDMSTGVATPNFPDVQGAGLSGIAGYNWQNGNMVYGAEVALDVSNRDGTNDCGVGGTLTCTSASDHQASIRGRLGYAMDRSLVFMTAGYGTDSRSVVVDNAGVTVAGDGARFGGAMLGLGYEHALSNDWTVRGDYEHYFYGDETFGATTVDGDLDLVRFSLVRRF</sequence>
<dbReference type="InterPro" id="IPR036709">
    <property type="entry name" value="Autotransporte_beta_dom_sf"/>
</dbReference>
<protein>
    <submittedName>
        <fullName evidence="7">Outer membrane beta-barrel protein</fullName>
    </submittedName>
</protein>
<evidence type="ECO:0000256" key="1">
    <source>
        <dbReference type="ARBA" id="ARBA00004370"/>
    </source>
</evidence>
<keyword evidence="3" id="KW-0472">Membrane</keyword>
<gene>
    <name evidence="7" type="ORF">OKW52_09800</name>
</gene>
<name>A0ABT3GYD9_9RHOB</name>